<feature type="compositionally biased region" description="Acidic residues" evidence="1">
    <location>
        <begin position="405"/>
        <end position="422"/>
    </location>
</feature>
<evidence type="ECO:0000256" key="1">
    <source>
        <dbReference type="SAM" id="MobiDB-lite"/>
    </source>
</evidence>
<feature type="region of interest" description="Disordered" evidence="1">
    <location>
        <begin position="326"/>
        <end position="369"/>
    </location>
</feature>
<dbReference type="Pfam" id="PF26130">
    <property type="entry name" value="PB1-like"/>
    <property type="match status" value="1"/>
</dbReference>
<dbReference type="EMBL" id="OX465084">
    <property type="protein sequence ID" value="CAI9299808.1"/>
    <property type="molecule type" value="Genomic_DNA"/>
</dbReference>
<proteinExistence type="predicted"/>
<organism evidence="3 4">
    <name type="scientific">Lactuca saligna</name>
    <name type="common">Willowleaf lettuce</name>
    <dbReference type="NCBI Taxonomy" id="75948"/>
    <lineage>
        <taxon>Eukaryota</taxon>
        <taxon>Viridiplantae</taxon>
        <taxon>Streptophyta</taxon>
        <taxon>Embryophyta</taxon>
        <taxon>Tracheophyta</taxon>
        <taxon>Spermatophyta</taxon>
        <taxon>Magnoliopsida</taxon>
        <taxon>eudicotyledons</taxon>
        <taxon>Gunneridae</taxon>
        <taxon>Pentapetalae</taxon>
        <taxon>asterids</taxon>
        <taxon>campanulids</taxon>
        <taxon>Asterales</taxon>
        <taxon>Asteraceae</taxon>
        <taxon>Cichorioideae</taxon>
        <taxon>Cichorieae</taxon>
        <taxon>Lactucinae</taxon>
        <taxon>Lactuca</taxon>
    </lineage>
</organism>
<reference evidence="3" key="1">
    <citation type="submission" date="2023-04" db="EMBL/GenBank/DDBJ databases">
        <authorList>
            <person name="Vijverberg K."/>
            <person name="Xiong W."/>
            <person name="Schranz E."/>
        </authorList>
    </citation>
    <scope>NUCLEOTIDE SEQUENCE</scope>
</reference>
<feature type="region of interest" description="Disordered" evidence="1">
    <location>
        <begin position="395"/>
        <end position="422"/>
    </location>
</feature>
<gene>
    <name evidence="3" type="ORF">LSALG_LOCUS38495</name>
</gene>
<sequence length="422" mass="48553">MQVPMWNVRLYEKAFNTRVVYDGYPTLFTIKLHHGGEFTNFPDVNYIDGTVTYVDMVDIEEFSIHQMDAIMKGLGYSVPPVIYYHYRLPKGDMHFGLRALGNDDDVRNLAQYVKEHKVIRVYNEHGFTKLLTYFMALKTVKKVIIEQLDEIEEHETTTTDNQASDRKRSAFSLSPEYNRKRSWTKDKSLSSCNKKLAMGDVSEANVDGDKDHAPNDFDEVANEFDLGLYQQILESNSEFDNEFNEEKEGDEGEEVVNEVSANVDIRNYEKDARVEDDVDMGGYQMDVGIEDDVDMGGYQMDAGVEDEVDMMGYQMDTGVEDEVTHNVAEDERSDGEEDNGERSDGEDDSDERSDGEEDTDDSDFWVDEDNIIHEVEVDMKDFYMSVDLEAEFMETRVTNPMHNDSDEDPKDPEDLDVIDNDR</sequence>
<feature type="compositionally biased region" description="Acidic residues" evidence="1">
    <location>
        <begin position="331"/>
        <end position="369"/>
    </location>
</feature>
<feature type="domain" description="PB1-like" evidence="2">
    <location>
        <begin position="27"/>
        <end position="125"/>
    </location>
</feature>
<dbReference type="InterPro" id="IPR058594">
    <property type="entry name" value="PB1-like_dom_pln"/>
</dbReference>
<evidence type="ECO:0000313" key="3">
    <source>
        <dbReference type="EMBL" id="CAI9299808.1"/>
    </source>
</evidence>
<keyword evidence="4" id="KW-1185">Reference proteome</keyword>
<protein>
    <recommendedName>
        <fullName evidence="2">PB1-like domain-containing protein</fullName>
    </recommendedName>
</protein>
<accession>A0AA35ZWU9</accession>
<dbReference type="Proteomes" id="UP001177003">
    <property type="component" value="Chromosome 8"/>
</dbReference>
<name>A0AA35ZWU9_LACSI</name>
<dbReference type="AlphaFoldDB" id="A0AA35ZWU9"/>
<evidence type="ECO:0000259" key="2">
    <source>
        <dbReference type="Pfam" id="PF26130"/>
    </source>
</evidence>
<evidence type="ECO:0000313" key="4">
    <source>
        <dbReference type="Proteomes" id="UP001177003"/>
    </source>
</evidence>